<name>A0A023F923_TRIIF</name>
<feature type="compositionally biased region" description="Basic residues" evidence="1">
    <location>
        <begin position="170"/>
        <end position="180"/>
    </location>
</feature>
<dbReference type="PANTHER" id="PTHR13425">
    <property type="entry name" value="HEADCASE PROTEIN"/>
    <property type="match status" value="1"/>
</dbReference>
<organism evidence="4">
    <name type="scientific">Triatoma infestans</name>
    <name type="common">Assassin bug</name>
    <dbReference type="NCBI Taxonomy" id="30076"/>
    <lineage>
        <taxon>Eukaryota</taxon>
        <taxon>Metazoa</taxon>
        <taxon>Ecdysozoa</taxon>
        <taxon>Arthropoda</taxon>
        <taxon>Hexapoda</taxon>
        <taxon>Insecta</taxon>
        <taxon>Pterygota</taxon>
        <taxon>Neoptera</taxon>
        <taxon>Paraneoptera</taxon>
        <taxon>Hemiptera</taxon>
        <taxon>Heteroptera</taxon>
        <taxon>Panheteroptera</taxon>
        <taxon>Cimicomorpha</taxon>
        <taxon>Reduviidae</taxon>
        <taxon>Triatominae</taxon>
        <taxon>Triatoma</taxon>
    </lineage>
</organism>
<feature type="compositionally biased region" description="Low complexity" evidence="1">
    <location>
        <begin position="215"/>
        <end position="235"/>
    </location>
</feature>
<protein>
    <submittedName>
        <fullName evidence="4">Putative cell differentiation regulator of the headcase family</fullName>
    </submittedName>
</protein>
<evidence type="ECO:0000259" key="2">
    <source>
        <dbReference type="Pfam" id="PF15353"/>
    </source>
</evidence>
<proteinExistence type="evidence at transcript level"/>
<dbReference type="InterPro" id="IPR031947">
    <property type="entry name" value="Headcase_mid"/>
</dbReference>
<dbReference type="EMBL" id="GBBI01000740">
    <property type="protein sequence ID" value="JAC17972.1"/>
    <property type="molecule type" value="mRNA"/>
</dbReference>
<accession>A0A023F923</accession>
<feature type="domain" description="Headcase middle" evidence="3">
    <location>
        <begin position="258"/>
        <end position="454"/>
    </location>
</feature>
<dbReference type="InterPro" id="IPR054537">
    <property type="entry name" value="HECA_N"/>
</dbReference>
<dbReference type="Pfam" id="PF15353">
    <property type="entry name" value="HECA_N"/>
    <property type="match status" value="1"/>
</dbReference>
<dbReference type="InterPro" id="IPR026066">
    <property type="entry name" value="Headcase"/>
</dbReference>
<feature type="compositionally biased region" description="Polar residues" evidence="1">
    <location>
        <begin position="181"/>
        <end position="201"/>
    </location>
</feature>
<dbReference type="PANTHER" id="PTHR13425:SF3">
    <property type="entry name" value="HEADCASE PROTEIN HOMOLOG"/>
    <property type="match status" value="1"/>
</dbReference>
<reference evidence="4" key="1">
    <citation type="journal article" date="2014" name="PLoS Negl. Trop. Dis.">
        <title>An updated insight into the Sialotranscriptome of Triatoma infestans: developmental stage and geographic variations.</title>
        <authorList>
            <person name="Schwarz A."/>
            <person name="Medrano-Mercado N."/>
            <person name="Schaub G.A."/>
            <person name="Struchiner C.J."/>
            <person name="Bargues M.D."/>
            <person name="Levy M.Z."/>
            <person name="Ribeiro J.M."/>
        </authorList>
    </citation>
    <scope>NUCLEOTIDE SEQUENCE</scope>
    <source>
        <strain evidence="4">Chile</strain>
        <tissue evidence="4">Salivary glands</tissue>
    </source>
</reference>
<dbReference type="AlphaFoldDB" id="A0A023F923"/>
<evidence type="ECO:0000313" key="4">
    <source>
        <dbReference type="EMBL" id="JAC17972.1"/>
    </source>
</evidence>
<sequence>MTGTSVLEEYKYQPTQDLDLNLKMAPRRNNGLHEVQGLVAPLEPDPIENNNVTRCCVPTECLRNQAPIPLEDLRDTIRVTCNNDQCTAGRYMHRECFDAWEQTVLTYLKSCGRARSWSERQRHQNLWTKKGYDLAFKACGCRCGRGHLKKDLDWTPPPPGFGNREEDNTKKKKKRNKHNNRPSLAISTHQNGGFTNGQQRGDTVLSPTDLRARTGSLSSSTGSSSPPGSASSISPVHSGSITKRKTKVEFFSDRHSAINGNGIFARRQDFSSFNALPKHKLNSYHIKMEDEGHHGNDETRCFILSTLAGVHMTRVVCILCRAPMLVYDRYPLVDGTFFLSPRQYTKSCLEVKVEGKTQYLSCVCMGCLEAWAPGRRLRCRFCSSAWDGSSLILGTMYSYDIFAAMPCCTERLKCNSCSKPLLLPHQRLNFFSDYSHRVACPHCGVQDWHFVKPLGYCYNREWP</sequence>
<feature type="domain" description="Headcase N-terminal" evidence="2">
    <location>
        <begin position="54"/>
        <end position="154"/>
    </location>
</feature>
<evidence type="ECO:0000256" key="1">
    <source>
        <dbReference type="SAM" id="MobiDB-lite"/>
    </source>
</evidence>
<dbReference type="Pfam" id="PF16002">
    <property type="entry name" value="Headcase"/>
    <property type="match status" value="1"/>
</dbReference>
<evidence type="ECO:0000259" key="3">
    <source>
        <dbReference type="Pfam" id="PF16002"/>
    </source>
</evidence>
<feature type="region of interest" description="Disordered" evidence="1">
    <location>
        <begin position="152"/>
        <end position="239"/>
    </location>
</feature>